<dbReference type="InterPro" id="IPR016161">
    <property type="entry name" value="Ald_DH/histidinol_DH"/>
</dbReference>
<dbReference type="RefSeq" id="WP_367966605.1">
    <property type="nucleotide sequence ID" value="NZ_JBAKFJ010000001.1"/>
</dbReference>
<reference evidence="3 4" key="1">
    <citation type="submission" date="2024-02" db="EMBL/GenBank/DDBJ databases">
        <title>New especies of Spiribacter isolated from saline water.</title>
        <authorList>
            <person name="Leon M.J."/>
            <person name="De La Haba R."/>
            <person name="Sanchez-Porro C."/>
            <person name="Ventosa A."/>
        </authorList>
    </citation>
    <scope>NUCLEOTIDE SEQUENCE [LARGE SCALE GENOMIC DNA]</scope>
    <source>
        <strain evidence="4">ag22IC4-227</strain>
    </source>
</reference>
<dbReference type="InterPro" id="IPR015590">
    <property type="entry name" value="Aldehyde_DH_dom"/>
</dbReference>
<dbReference type="PANTHER" id="PTHR11699">
    <property type="entry name" value="ALDEHYDE DEHYDROGENASE-RELATED"/>
    <property type="match status" value="1"/>
</dbReference>
<organism evidence="3 4">
    <name type="scientific">Spiribacter onubensis</name>
    <dbReference type="NCBI Taxonomy" id="3122420"/>
    <lineage>
        <taxon>Bacteria</taxon>
        <taxon>Pseudomonadati</taxon>
        <taxon>Pseudomonadota</taxon>
        <taxon>Gammaproteobacteria</taxon>
        <taxon>Chromatiales</taxon>
        <taxon>Ectothiorhodospiraceae</taxon>
        <taxon>Spiribacter</taxon>
    </lineage>
</organism>
<evidence type="ECO:0000313" key="4">
    <source>
        <dbReference type="Proteomes" id="UP001556653"/>
    </source>
</evidence>
<feature type="domain" description="Aldehyde dehydrogenase" evidence="2">
    <location>
        <begin position="53"/>
        <end position="469"/>
    </location>
</feature>
<dbReference type="SUPFAM" id="SSF53720">
    <property type="entry name" value="ALDH-like"/>
    <property type="match status" value="1"/>
</dbReference>
<dbReference type="Gene3D" id="3.40.309.10">
    <property type="entry name" value="Aldehyde Dehydrogenase, Chain A, domain 2"/>
    <property type="match status" value="1"/>
</dbReference>
<keyword evidence="1" id="KW-0560">Oxidoreductase</keyword>
<dbReference type="InterPro" id="IPR016162">
    <property type="entry name" value="Ald_DH_N"/>
</dbReference>
<name>A0ABV3S7N8_9GAMM</name>
<dbReference type="InterPro" id="IPR016160">
    <property type="entry name" value="Ald_DH_CS_CYS"/>
</dbReference>
<dbReference type="Pfam" id="PF00171">
    <property type="entry name" value="Aldedh"/>
    <property type="match status" value="1"/>
</dbReference>
<dbReference type="Gene3D" id="3.40.605.10">
    <property type="entry name" value="Aldehyde Dehydrogenase, Chain A, domain 1"/>
    <property type="match status" value="1"/>
</dbReference>
<sequence length="474" mass="52069">MAEACSTISRNPGSRQDCWCSDRPTARCRAPLYQRTRNTSSAFSSGRVRGSSRAPSDRMTILYRFADLLEAHASEFAAMDTLDMGKPISLMTEFDVPDSVYAFRFLAEAIDKVDGAVTATDPAALHYLIRQPLGVVGCISPWNYPLAMATWKVAPALAAGNTVVLKPAEQSPLSANLLARLFVEAGGPPGVFNVVHGYGEEAGRPLALHSDVAKISFSGSAEVGRLMFRYAGESNMKRVSTECGGKSPQIIFSDTADLDRAVEYSVHGIYGNQGQVCNAGSRVLVQRNIFDEFVERFERFARETYQPGDPMDPATMLGPMVDEHQRLVVERYIDLGIAAGAAHRRIGEVPETLSDGYYQPASFFVDVDNGMRIAREEIFGPVACLMPFRDQDEAMTLANDSPYGLAASIWTADLNTAHRMARDLESGIVWVNCFDHLDMTMPWGGWKQSGHGRDKCIQSLIDHTQSKSVWIDLS</sequence>
<dbReference type="InterPro" id="IPR016163">
    <property type="entry name" value="Ald_DH_C"/>
</dbReference>
<accession>A0ABV3S7N8</accession>
<dbReference type="Proteomes" id="UP001556653">
    <property type="component" value="Unassembled WGS sequence"/>
</dbReference>
<proteinExistence type="predicted"/>
<dbReference type="PROSITE" id="PS00070">
    <property type="entry name" value="ALDEHYDE_DEHYDR_CYS"/>
    <property type="match status" value="1"/>
</dbReference>
<comment type="caution">
    <text evidence="3">The sequence shown here is derived from an EMBL/GenBank/DDBJ whole genome shotgun (WGS) entry which is preliminary data.</text>
</comment>
<dbReference type="EMBL" id="JBAKFJ010000001">
    <property type="protein sequence ID" value="MEX0386127.1"/>
    <property type="molecule type" value="Genomic_DNA"/>
</dbReference>
<evidence type="ECO:0000259" key="2">
    <source>
        <dbReference type="Pfam" id="PF00171"/>
    </source>
</evidence>
<gene>
    <name evidence="3" type="ORF">V6X64_03825</name>
</gene>
<evidence type="ECO:0000256" key="1">
    <source>
        <dbReference type="ARBA" id="ARBA00023002"/>
    </source>
</evidence>
<evidence type="ECO:0000313" key="3">
    <source>
        <dbReference type="EMBL" id="MEX0386127.1"/>
    </source>
</evidence>
<protein>
    <submittedName>
        <fullName evidence="3">Aldehyde dehydrogenase family protein</fullName>
    </submittedName>
</protein>
<keyword evidence="4" id="KW-1185">Reference proteome</keyword>